<dbReference type="GO" id="GO:0061355">
    <property type="term" value="P:Wnt protein secretion"/>
    <property type="evidence" value="ECO:0007669"/>
    <property type="project" value="TreeGrafter"/>
</dbReference>
<dbReference type="InterPro" id="IPR049941">
    <property type="entry name" value="LPLAT_7/PORCN-like"/>
</dbReference>
<feature type="transmembrane region" description="Helical" evidence="1">
    <location>
        <begin position="44"/>
        <end position="60"/>
    </location>
</feature>
<protein>
    <submittedName>
        <fullName evidence="2">Porcupine</fullName>
    </submittedName>
</protein>
<dbReference type="GO" id="GO:0005783">
    <property type="term" value="C:endoplasmic reticulum"/>
    <property type="evidence" value="ECO:0007669"/>
    <property type="project" value="TreeGrafter"/>
</dbReference>
<organism evidence="2">
    <name type="scientific">Oopsacas minuta</name>
    <dbReference type="NCBI Taxonomy" id="111878"/>
    <lineage>
        <taxon>Eukaryota</taxon>
        <taxon>Metazoa</taxon>
        <taxon>Porifera</taxon>
        <taxon>Hexactinellida</taxon>
        <taxon>Hexasterophora</taxon>
        <taxon>Lyssacinosida</taxon>
        <taxon>Leucopsacidae</taxon>
        <taxon>Oopsacas</taxon>
    </lineage>
</organism>
<feature type="transmembrane region" description="Helical" evidence="1">
    <location>
        <begin position="90"/>
        <end position="110"/>
    </location>
</feature>
<dbReference type="OrthoDB" id="5968863at2759"/>
<reference evidence="3 4" key="3">
    <citation type="journal article" date="2023" name="BMC Biol.">
        <title>The compact genome of the sponge Oopsacas minuta (Hexactinellida) is lacking key metazoan core genes.</title>
        <authorList>
            <person name="Santini S."/>
            <person name="Schenkelaars Q."/>
            <person name="Jourda C."/>
            <person name="Duchesne M."/>
            <person name="Belahbib H."/>
            <person name="Rocher C."/>
            <person name="Selva M."/>
            <person name="Riesgo A."/>
            <person name="Vervoort M."/>
            <person name="Leys S.P."/>
            <person name="Kodjabachian L."/>
            <person name="Le Bivic A."/>
            <person name="Borchiellini C."/>
            <person name="Claverie J.M."/>
            <person name="Renard E."/>
        </authorList>
    </citation>
    <scope>NUCLEOTIDE SEQUENCE [LARGE SCALE GENOMIC DNA]</scope>
    <source>
        <strain evidence="3">SPO-2</strain>
    </source>
</reference>
<dbReference type="GO" id="GO:1990698">
    <property type="term" value="F:palmitoleoyltransferase activity"/>
    <property type="evidence" value="ECO:0007669"/>
    <property type="project" value="TreeGrafter"/>
</dbReference>
<evidence type="ECO:0000256" key="1">
    <source>
        <dbReference type="SAM" id="Phobius"/>
    </source>
</evidence>
<evidence type="ECO:0000313" key="4">
    <source>
        <dbReference type="Proteomes" id="UP001165289"/>
    </source>
</evidence>
<keyword evidence="4" id="KW-1185">Reference proteome</keyword>
<name>A0A2H4G8J8_9METZ</name>
<keyword evidence="1" id="KW-1133">Transmembrane helix</keyword>
<evidence type="ECO:0000313" key="3">
    <source>
        <dbReference type="EMBL" id="KAI6646675.1"/>
    </source>
</evidence>
<dbReference type="PANTHER" id="PTHR13906">
    <property type="entry name" value="PORCUPINE"/>
    <property type="match status" value="1"/>
</dbReference>
<accession>A0A2H4G8J8</accession>
<gene>
    <name evidence="3" type="ORF">LOD99_12796</name>
</gene>
<dbReference type="AlphaFoldDB" id="A0A2H4G8J8"/>
<feature type="transmembrane region" description="Helical" evidence="1">
    <location>
        <begin position="359"/>
        <end position="377"/>
    </location>
</feature>
<keyword evidence="1" id="KW-0472">Membrane</keyword>
<proteinExistence type="evidence at transcript level"/>
<dbReference type="EMBL" id="KU316203">
    <property type="protein sequence ID" value="APZ80426.1"/>
    <property type="molecule type" value="mRNA"/>
</dbReference>
<feature type="transmembrane region" description="Helical" evidence="1">
    <location>
        <begin position="211"/>
        <end position="232"/>
    </location>
</feature>
<feature type="transmembrane region" description="Helical" evidence="1">
    <location>
        <begin position="20"/>
        <end position="37"/>
    </location>
</feature>
<feature type="transmembrane region" description="Helical" evidence="1">
    <location>
        <begin position="116"/>
        <end position="139"/>
    </location>
</feature>
<reference evidence="2" key="1">
    <citation type="submission" date="2015-12" db="EMBL/GenBank/DDBJ databases">
        <title>A Wntless Metazoan.</title>
        <authorList>
            <person name="Schenkelaars Q."/>
            <person name="Pratlong M."/>
            <person name="Kodjabachian L."/>
            <person name="Le Bivic A."/>
            <person name="Fierro-Constain L."/>
            <person name="Renard E."/>
            <person name="Borchiellini C."/>
        </authorList>
    </citation>
    <scope>NUCLEOTIDE SEQUENCE</scope>
</reference>
<keyword evidence="1" id="KW-0812">Transmembrane</keyword>
<dbReference type="GO" id="GO:0017147">
    <property type="term" value="F:Wnt-protein binding"/>
    <property type="evidence" value="ECO:0007669"/>
    <property type="project" value="TreeGrafter"/>
</dbReference>
<sequence length="446" mass="50486">MLKELTLMTFLRIIGHLSTLLPFIIIPICIFHIINILKISPNKCNILLTISGVITLFLAFGAVNHIIYSYLLIATLSYLILFLRGARIILSLFLPVTAYFLVSLHSTGYHVETWPFIGYLSTQPFLSQITFLTLFMKIYSLPQDIRKQKISLSKRSRSSILVSDVDFKLIPTFIEYLGYLFSPANILLGPFITLKEHQTITLLKNTNSKRILTLTSSAILSVLFMAVGIALVKVSDLLPIPTLCVFFGIRSLKYSLNSLQQLTLVSSGTQQISTLLLFNPNKVSFSVSKPIHTELPHSFLDILFNWNIPCLNFIRTYIYFPFHIFGRPIAAVISYILAGIIVTTELKASLYIYNLELEFMASLKIVYFIIFTILLLAMCENTIRNYLADTLSICVKSRPCPIPCEHNTGNYFLILLTNLTFTLADLYIFNSLGAWLDFTSGIVYFG</sequence>
<dbReference type="EMBL" id="JAKMXF010000354">
    <property type="protein sequence ID" value="KAI6646675.1"/>
    <property type="molecule type" value="Genomic_DNA"/>
</dbReference>
<dbReference type="PANTHER" id="PTHR13906:SF12">
    <property type="entry name" value="PROTEIN-SERINE O-PALMITOLEOYLTRANSFERASE PORCUPINE"/>
    <property type="match status" value="1"/>
</dbReference>
<evidence type="ECO:0000313" key="2">
    <source>
        <dbReference type="EMBL" id="APZ80426.1"/>
    </source>
</evidence>
<dbReference type="GO" id="GO:0030258">
    <property type="term" value="P:lipid modification"/>
    <property type="evidence" value="ECO:0007669"/>
    <property type="project" value="TreeGrafter"/>
</dbReference>
<reference evidence="3" key="2">
    <citation type="submission" date="2022-02" db="EMBL/GenBank/DDBJ databases">
        <authorList>
            <person name="Santini S."/>
            <person name="Jourda C."/>
            <person name="Belahbib H."/>
            <person name="Rocher C."/>
            <person name="Selva M."/>
            <person name="Borchiellini C."/>
            <person name="Renard E."/>
        </authorList>
    </citation>
    <scope>NUCLEOTIDE SEQUENCE</scope>
    <source>
        <strain evidence="3">SPO-2</strain>
    </source>
</reference>
<dbReference type="Proteomes" id="UP001165289">
    <property type="component" value="Unassembled WGS sequence"/>
</dbReference>
<dbReference type="GO" id="GO:0016020">
    <property type="term" value="C:membrane"/>
    <property type="evidence" value="ECO:0007669"/>
    <property type="project" value="TreeGrafter"/>
</dbReference>